<proteinExistence type="predicted"/>
<dbReference type="AlphaFoldDB" id="T1F6A9"/>
<gene>
    <name evidence="2" type="primary">20204358</name>
    <name evidence="1" type="ORF">HELRODRAFT_173054</name>
</gene>
<dbReference type="Proteomes" id="UP000015101">
    <property type="component" value="Unassembled WGS sequence"/>
</dbReference>
<dbReference type="HOGENOM" id="CLU_1311327_0_0_1"/>
<dbReference type="EnsemblMetazoa" id="HelroT173054">
    <property type="protein sequence ID" value="HelroP173054"/>
    <property type="gene ID" value="HelroG173054"/>
</dbReference>
<organism evidence="2 3">
    <name type="scientific">Helobdella robusta</name>
    <name type="common">Californian leech</name>
    <dbReference type="NCBI Taxonomy" id="6412"/>
    <lineage>
        <taxon>Eukaryota</taxon>
        <taxon>Metazoa</taxon>
        <taxon>Spiralia</taxon>
        <taxon>Lophotrochozoa</taxon>
        <taxon>Annelida</taxon>
        <taxon>Clitellata</taxon>
        <taxon>Hirudinea</taxon>
        <taxon>Rhynchobdellida</taxon>
        <taxon>Glossiphoniidae</taxon>
        <taxon>Helobdella</taxon>
    </lineage>
</organism>
<reference evidence="1 3" key="2">
    <citation type="journal article" date="2013" name="Nature">
        <title>Insights into bilaterian evolution from three spiralian genomes.</title>
        <authorList>
            <person name="Simakov O."/>
            <person name="Marletaz F."/>
            <person name="Cho S.J."/>
            <person name="Edsinger-Gonzales E."/>
            <person name="Havlak P."/>
            <person name="Hellsten U."/>
            <person name="Kuo D.H."/>
            <person name="Larsson T."/>
            <person name="Lv J."/>
            <person name="Arendt D."/>
            <person name="Savage R."/>
            <person name="Osoegawa K."/>
            <person name="de Jong P."/>
            <person name="Grimwood J."/>
            <person name="Chapman J.A."/>
            <person name="Shapiro H."/>
            <person name="Aerts A."/>
            <person name="Otillar R.P."/>
            <person name="Terry A.Y."/>
            <person name="Boore J.L."/>
            <person name="Grigoriev I.V."/>
            <person name="Lindberg D.R."/>
            <person name="Seaver E.C."/>
            <person name="Weisblat D.A."/>
            <person name="Putnam N.H."/>
            <person name="Rokhsar D.S."/>
        </authorList>
    </citation>
    <scope>NUCLEOTIDE SEQUENCE</scope>
</reference>
<keyword evidence="3" id="KW-1185">Reference proteome</keyword>
<evidence type="ECO:0000313" key="2">
    <source>
        <dbReference type="EnsemblMetazoa" id="HelroP173054"/>
    </source>
</evidence>
<dbReference type="EMBL" id="KB096551">
    <property type="protein sequence ID" value="ESO04002.1"/>
    <property type="molecule type" value="Genomic_DNA"/>
</dbReference>
<protein>
    <submittedName>
        <fullName evidence="1 2">Uncharacterized protein</fullName>
    </submittedName>
</protein>
<dbReference type="KEGG" id="hro:HELRODRAFT_173054"/>
<dbReference type="OrthoDB" id="10057873at2759"/>
<reference evidence="2" key="3">
    <citation type="submission" date="2015-06" db="UniProtKB">
        <authorList>
            <consortium name="EnsemblMetazoa"/>
        </authorList>
    </citation>
    <scope>IDENTIFICATION</scope>
</reference>
<dbReference type="EMBL" id="AMQM01004434">
    <property type="status" value="NOT_ANNOTATED_CDS"/>
    <property type="molecule type" value="Genomic_DNA"/>
</dbReference>
<name>T1F6A9_HELRO</name>
<evidence type="ECO:0000313" key="1">
    <source>
        <dbReference type="EMBL" id="ESO04002.1"/>
    </source>
</evidence>
<dbReference type="InParanoid" id="T1F6A9"/>
<dbReference type="CTD" id="20204358"/>
<reference evidence="3" key="1">
    <citation type="submission" date="2012-12" db="EMBL/GenBank/DDBJ databases">
        <authorList>
            <person name="Hellsten U."/>
            <person name="Grimwood J."/>
            <person name="Chapman J.A."/>
            <person name="Shapiro H."/>
            <person name="Aerts A."/>
            <person name="Otillar R.P."/>
            <person name="Terry A.Y."/>
            <person name="Boore J.L."/>
            <person name="Simakov O."/>
            <person name="Marletaz F."/>
            <person name="Cho S.-J."/>
            <person name="Edsinger-Gonzales E."/>
            <person name="Havlak P."/>
            <person name="Kuo D.-H."/>
            <person name="Larsson T."/>
            <person name="Lv J."/>
            <person name="Arendt D."/>
            <person name="Savage R."/>
            <person name="Osoegawa K."/>
            <person name="de Jong P."/>
            <person name="Lindberg D.R."/>
            <person name="Seaver E.C."/>
            <person name="Weisblat D.A."/>
            <person name="Putnam N.H."/>
            <person name="Grigoriev I.V."/>
            <person name="Rokhsar D.S."/>
        </authorList>
    </citation>
    <scope>NUCLEOTIDE SEQUENCE</scope>
</reference>
<accession>T1F6A9</accession>
<dbReference type="GeneID" id="20204358"/>
<evidence type="ECO:0000313" key="3">
    <source>
        <dbReference type="Proteomes" id="UP000015101"/>
    </source>
</evidence>
<sequence>MKQRKLDFDNNTSVSQNKINDLIMKFIVNGLQSSRIFDTQAFKNLVADHERVYCRVADSGQERLRRGEGSGGYSYADAVRDHVVRNSNAARRKFTTLMINAFESSISEKSVLEQGFDNDDDDDTEEDYDKIEIASIENIARDAELDPDVYIILPPYYPCSSHTLSLIAVIDSQKALKENAIFKKLHNSKMAKCSAHLQDQLKVQMLLIKL</sequence>
<dbReference type="RefSeq" id="XP_009017938.1">
    <property type="nucleotide sequence ID" value="XM_009019690.1"/>
</dbReference>